<dbReference type="AlphaFoldDB" id="A0A1T2KM18"/>
<reference evidence="3 4" key="1">
    <citation type="submission" date="2016-11" db="EMBL/GenBank/DDBJ databases">
        <title>Mixed transmission modes and dynamic genome evolution in an obligate animal-bacterial symbiosis.</title>
        <authorList>
            <person name="Russell S.L."/>
            <person name="Corbett-Detig R.B."/>
            <person name="Cavanaugh C.M."/>
        </authorList>
    </citation>
    <scope>NUCLEOTIDE SEQUENCE [LARGE SCALE GENOMIC DNA]</scope>
    <source>
        <strain evidence="3">Se-Cadez</strain>
    </source>
</reference>
<evidence type="ECO:0000259" key="2">
    <source>
        <dbReference type="Pfam" id="PF12697"/>
    </source>
</evidence>
<dbReference type="GO" id="GO:0052689">
    <property type="term" value="F:carboxylic ester hydrolase activity"/>
    <property type="evidence" value="ECO:0007669"/>
    <property type="project" value="TreeGrafter"/>
</dbReference>
<name>A0A1T2KM18_9GAMM</name>
<dbReference type="SUPFAM" id="SSF53474">
    <property type="entry name" value="alpha/beta-Hydrolases"/>
    <property type="match status" value="1"/>
</dbReference>
<keyword evidence="1" id="KW-0732">Signal</keyword>
<dbReference type="Pfam" id="PF12697">
    <property type="entry name" value="Abhydrolase_6"/>
    <property type="match status" value="1"/>
</dbReference>
<protein>
    <recommendedName>
        <fullName evidence="2">AB hydrolase-1 domain-containing protein</fullName>
    </recommendedName>
</protein>
<evidence type="ECO:0000256" key="1">
    <source>
        <dbReference type="SAM" id="SignalP"/>
    </source>
</evidence>
<feature type="domain" description="AB hydrolase-1" evidence="2">
    <location>
        <begin position="49"/>
        <end position="289"/>
    </location>
</feature>
<organism evidence="3 4">
    <name type="scientific">Solemya velesiana gill symbiont</name>
    <dbReference type="NCBI Taxonomy" id="1918948"/>
    <lineage>
        <taxon>Bacteria</taxon>
        <taxon>Pseudomonadati</taxon>
        <taxon>Pseudomonadota</taxon>
        <taxon>Gammaproteobacteria</taxon>
        <taxon>sulfur-oxidizing symbionts</taxon>
    </lineage>
</organism>
<feature type="chain" id="PRO_5010557983" description="AB hydrolase-1 domain-containing protein" evidence="1">
    <location>
        <begin position="21"/>
        <end position="298"/>
    </location>
</feature>
<feature type="signal peptide" evidence="1">
    <location>
        <begin position="1"/>
        <end position="20"/>
    </location>
</feature>
<dbReference type="InterPro" id="IPR053145">
    <property type="entry name" value="AB_hydrolase_Est10"/>
</dbReference>
<dbReference type="Proteomes" id="UP000190896">
    <property type="component" value="Unassembled WGS sequence"/>
</dbReference>
<dbReference type="InterPro" id="IPR029058">
    <property type="entry name" value="AB_hydrolase_fold"/>
</dbReference>
<evidence type="ECO:0000313" key="4">
    <source>
        <dbReference type="Proteomes" id="UP000190896"/>
    </source>
</evidence>
<sequence length="298" mass="32547">MRLKVSLFALFLICAGQALADEVKVSHGGITLNASLEKAQDDWTAGPVVLMTHGTLAHNRMEIMATLQEMLKERGVSSLSINLSQGVDNRKSVMYPCENPHRYKYDDAAEEIRAWVEWLKGEGVGNVAVLGHSRGGNQAARFAAATDDPAVKMTFLLAPTTRAPGYAEKDYKRRYGKDLMPILQKARDLVAAGKGDEMISPVDFIYCKETSASADAFVSNYNPDPNRDTPTVVPQIKMPVMVIAGTEDKVVAGLIEKMEPIADGEQVQLVVVDGADHFFLDLYSEDVADIITETLGVE</sequence>
<gene>
    <name evidence="3" type="ORF">BOW51_12405</name>
</gene>
<dbReference type="PANTHER" id="PTHR43265:SF1">
    <property type="entry name" value="ESTERASE ESTD"/>
    <property type="match status" value="1"/>
</dbReference>
<dbReference type="Gene3D" id="3.40.50.1820">
    <property type="entry name" value="alpha/beta hydrolase"/>
    <property type="match status" value="1"/>
</dbReference>
<dbReference type="EMBL" id="MPRJ01000123">
    <property type="protein sequence ID" value="OOZ33875.1"/>
    <property type="molecule type" value="Genomic_DNA"/>
</dbReference>
<dbReference type="InterPro" id="IPR000073">
    <property type="entry name" value="AB_hydrolase_1"/>
</dbReference>
<keyword evidence="4" id="KW-1185">Reference proteome</keyword>
<dbReference type="PANTHER" id="PTHR43265">
    <property type="entry name" value="ESTERASE ESTD"/>
    <property type="match status" value="1"/>
</dbReference>
<dbReference type="OrthoDB" id="8208091at2"/>
<evidence type="ECO:0000313" key="3">
    <source>
        <dbReference type="EMBL" id="OOZ33875.1"/>
    </source>
</evidence>
<dbReference type="RefSeq" id="WP_153041614.1">
    <property type="nucleotide sequence ID" value="NZ_MPRJ01000123.1"/>
</dbReference>
<accession>A0A1T2KM18</accession>
<proteinExistence type="predicted"/>
<comment type="caution">
    <text evidence="3">The sequence shown here is derived from an EMBL/GenBank/DDBJ whole genome shotgun (WGS) entry which is preliminary data.</text>
</comment>